<sequence>MISKDLPLLWVVVGRPEPHLMHMFSRVDFPVICEKHQLLIDSDTREDVRLYLRDGFDEIGAKFLGVQGGLWPSAEDFEKVLKIADGLFALASAMMNYVGDVTYANPAKRLRDLMAFMEPADHLAIDNPLATLDLLYSRILAGIHHACADSEATPVSYPESSYVSDRFKISPISCA</sequence>
<keyword evidence="2" id="KW-1185">Reference proteome</keyword>
<protein>
    <submittedName>
        <fullName evidence="1">Uncharacterized protein</fullName>
    </submittedName>
</protein>
<evidence type="ECO:0000313" key="1">
    <source>
        <dbReference type="EMBL" id="KAF5343120.1"/>
    </source>
</evidence>
<reference evidence="1 2" key="1">
    <citation type="journal article" date="2020" name="ISME J.">
        <title>Uncovering the hidden diversity of litter-decomposition mechanisms in mushroom-forming fungi.</title>
        <authorList>
            <person name="Floudas D."/>
            <person name="Bentzer J."/>
            <person name="Ahren D."/>
            <person name="Johansson T."/>
            <person name="Persson P."/>
            <person name="Tunlid A."/>
        </authorList>
    </citation>
    <scope>NUCLEOTIDE SEQUENCE [LARGE SCALE GENOMIC DNA]</scope>
    <source>
        <strain evidence="1 2">CBS 146.42</strain>
    </source>
</reference>
<proteinExistence type="predicted"/>
<dbReference type="Proteomes" id="UP000559027">
    <property type="component" value="Unassembled WGS sequence"/>
</dbReference>
<accession>A0A8H5FMY0</accession>
<evidence type="ECO:0000313" key="2">
    <source>
        <dbReference type="Proteomes" id="UP000559027"/>
    </source>
</evidence>
<dbReference type="AlphaFoldDB" id="A0A8H5FMY0"/>
<gene>
    <name evidence="1" type="ORF">D9756_011641</name>
</gene>
<comment type="caution">
    <text evidence="1">The sequence shown here is derived from an EMBL/GenBank/DDBJ whole genome shotgun (WGS) entry which is preliminary data.</text>
</comment>
<organism evidence="1 2">
    <name type="scientific">Leucocoprinus leucothites</name>
    <dbReference type="NCBI Taxonomy" id="201217"/>
    <lineage>
        <taxon>Eukaryota</taxon>
        <taxon>Fungi</taxon>
        <taxon>Dikarya</taxon>
        <taxon>Basidiomycota</taxon>
        <taxon>Agaricomycotina</taxon>
        <taxon>Agaricomycetes</taxon>
        <taxon>Agaricomycetidae</taxon>
        <taxon>Agaricales</taxon>
        <taxon>Agaricineae</taxon>
        <taxon>Agaricaceae</taxon>
        <taxon>Leucocoprinus</taxon>
    </lineage>
</organism>
<dbReference type="EMBL" id="JAACJO010000124">
    <property type="protein sequence ID" value="KAF5343120.1"/>
    <property type="molecule type" value="Genomic_DNA"/>
</dbReference>
<dbReference type="OrthoDB" id="2970937at2759"/>
<name>A0A8H5FMY0_9AGAR</name>